<protein>
    <submittedName>
        <fullName evidence="2">Uncharacterized protein</fullName>
    </submittedName>
</protein>
<keyword evidence="1" id="KW-1133">Transmembrane helix</keyword>
<proteinExistence type="predicted"/>
<accession>A0A2D1U6W7</accession>
<gene>
    <name evidence="2" type="ORF">CPT03_12835</name>
</gene>
<name>A0A2D1U6W7_9SPHI</name>
<keyword evidence="3" id="KW-1185">Reference proteome</keyword>
<dbReference type="AlphaFoldDB" id="A0A2D1U6W7"/>
<evidence type="ECO:0000313" key="2">
    <source>
        <dbReference type="EMBL" id="ATP57294.1"/>
    </source>
</evidence>
<feature type="transmembrane region" description="Helical" evidence="1">
    <location>
        <begin position="24"/>
        <end position="46"/>
    </location>
</feature>
<organism evidence="2 3">
    <name type="scientific">Pedobacter ginsengisoli</name>
    <dbReference type="NCBI Taxonomy" id="363852"/>
    <lineage>
        <taxon>Bacteria</taxon>
        <taxon>Pseudomonadati</taxon>
        <taxon>Bacteroidota</taxon>
        <taxon>Sphingobacteriia</taxon>
        <taxon>Sphingobacteriales</taxon>
        <taxon>Sphingobacteriaceae</taxon>
        <taxon>Pedobacter</taxon>
    </lineage>
</organism>
<keyword evidence="1" id="KW-0812">Transmembrane</keyword>
<reference evidence="2 3" key="1">
    <citation type="submission" date="2017-10" db="EMBL/GenBank/DDBJ databases">
        <title>Whole genome of Pedobacter ginsengisoli T01R-27 isolated from tomato rhizosphere.</title>
        <authorList>
            <person name="Weon H.-Y."/>
            <person name="Lee S.A."/>
            <person name="Sang M.K."/>
            <person name="Song J."/>
        </authorList>
    </citation>
    <scope>NUCLEOTIDE SEQUENCE [LARGE SCALE GENOMIC DNA]</scope>
    <source>
        <strain evidence="2 3">T01R-27</strain>
    </source>
</reference>
<dbReference type="EMBL" id="CP024091">
    <property type="protein sequence ID" value="ATP57294.1"/>
    <property type="molecule type" value="Genomic_DNA"/>
</dbReference>
<dbReference type="Proteomes" id="UP000223749">
    <property type="component" value="Chromosome"/>
</dbReference>
<feature type="transmembrane region" description="Helical" evidence="1">
    <location>
        <begin position="58"/>
        <end position="76"/>
    </location>
</feature>
<evidence type="ECO:0000313" key="3">
    <source>
        <dbReference type="Proteomes" id="UP000223749"/>
    </source>
</evidence>
<sequence>MLLRFYYFCFLYFYKDKPESWDGWFRALLLVELTIFGICMLLGLLINKSVLHLTPYTRVVSIALNIVILIILYYVLAAKGRHENIYDEFINHHWNTKRTRIICWGIWISSLLLPMAIAVYYKGYISWQSS</sequence>
<evidence type="ECO:0000256" key="1">
    <source>
        <dbReference type="SAM" id="Phobius"/>
    </source>
</evidence>
<dbReference type="KEGG" id="pgs:CPT03_12835"/>
<keyword evidence="1" id="KW-0472">Membrane</keyword>
<feature type="transmembrane region" description="Helical" evidence="1">
    <location>
        <begin position="101"/>
        <end position="121"/>
    </location>
</feature>